<name>A0A2P2P2L8_RHIMU</name>
<evidence type="ECO:0000313" key="1">
    <source>
        <dbReference type="EMBL" id="MBX49046.1"/>
    </source>
</evidence>
<dbReference type="AlphaFoldDB" id="A0A2P2P2L8"/>
<dbReference type="EMBL" id="GGEC01068562">
    <property type="protein sequence ID" value="MBX49046.1"/>
    <property type="molecule type" value="Transcribed_RNA"/>
</dbReference>
<protein>
    <submittedName>
        <fullName evidence="1">Uncharacterized protein</fullName>
    </submittedName>
</protein>
<proteinExistence type="predicted"/>
<accession>A0A2P2P2L8</accession>
<sequence length="41" mass="4609">MQIVNGLLPVLSNRLENMAVFSVKFGYQEFESSLSLCCNIN</sequence>
<organism evidence="1">
    <name type="scientific">Rhizophora mucronata</name>
    <name type="common">Asiatic mangrove</name>
    <dbReference type="NCBI Taxonomy" id="61149"/>
    <lineage>
        <taxon>Eukaryota</taxon>
        <taxon>Viridiplantae</taxon>
        <taxon>Streptophyta</taxon>
        <taxon>Embryophyta</taxon>
        <taxon>Tracheophyta</taxon>
        <taxon>Spermatophyta</taxon>
        <taxon>Magnoliopsida</taxon>
        <taxon>eudicotyledons</taxon>
        <taxon>Gunneridae</taxon>
        <taxon>Pentapetalae</taxon>
        <taxon>rosids</taxon>
        <taxon>fabids</taxon>
        <taxon>Malpighiales</taxon>
        <taxon>Rhizophoraceae</taxon>
        <taxon>Rhizophora</taxon>
    </lineage>
</organism>
<reference evidence="1" key="1">
    <citation type="submission" date="2018-02" db="EMBL/GenBank/DDBJ databases">
        <title>Rhizophora mucronata_Transcriptome.</title>
        <authorList>
            <person name="Meera S.P."/>
            <person name="Sreeshan A."/>
            <person name="Augustine A."/>
        </authorList>
    </citation>
    <scope>NUCLEOTIDE SEQUENCE</scope>
    <source>
        <tissue evidence="1">Leaf</tissue>
    </source>
</reference>